<dbReference type="Gene3D" id="3.30.1540.10">
    <property type="entry name" value="formyl-coa transferase, domain 3"/>
    <property type="match status" value="1"/>
</dbReference>
<dbReference type="Gene3D" id="3.40.50.10540">
    <property type="entry name" value="Crotonobetainyl-coa:carnitine coa-transferase, domain 1"/>
    <property type="match status" value="1"/>
</dbReference>
<protein>
    <submittedName>
        <fullName evidence="3">Uncharacterized protein</fullName>
    </submittedName>
</protein>
<evidence type="ECO:0000256" key="2">
    <source>
        <dbReference type="ARBA" id="ARBA00022679"/>
    </source>
</evidence>
<name>A0A9J6BY47_POLVA</name>
<dbReference type="GO" id="GO:0047369">
    <property type="term" value="F:succinate-hydroxymethylglutarate CoA-transferase activity"/>
    <property type="evidence" value="ECO:0007669"/>
    <property type="project" value="TreeGrafter"/>
</dbReference>
<dbReference type="EMBL" id="JADBJN010000002">
    <property type="protein sequence ID" value="KAG5674475.1"/>
    <property type="molecule type" value="Genomic_DNA"/>
</dbReference>
<proteinExistence type="inferred from homology"/>
<dbReference type="InterPro" id="IPR023606">
    <property type="entry name" value="CoA-Trfase_III_dom_1_sf"/>
</dbReference>
<dbReference type="OrthoDB" id="5863171at2759"/>
<sequence>MNFRRFHQILIKAKYSTLRKFPLEGVRILDLSRIIAGPYCSMILGDLGADVIKIEKPGSGDESRKWGPPFVKNSSDSVYFLACNRNKRSVCVDLKRGRDIIYDLARSSDVLMENYVPGKLDHLGLGYDHIKAISPSIIYCSVTGFGSKGPYKDRSGYDVIAASMGGLLHITGDKSAPSKVGVAITDICTGLYAHGAILAALLHRNKTGQGQRIEVDLFSTQVACLINVGVNYLNANIEATRCGTEHISIVPYASYQTADGFFTIGTGSDKQFIELCKLMSLEHLSSNPKYLSNAERVKNRDELTKILKSEFRKEKNSVWSEKFKNASFPFGPVNSMKAVFNDEHVREVGIVKTLKHKEAGDIRVVGPNVIYSESANKAITAPPVLGQHTDEVLKTILNYDDEKIEKLRYEKIIQ</sequence>
<dbReference type="InterPro" id="IPR003673">
    <property type="entry name" value="CoA-Trfase_fam_III"/>
</dbReference>
<evidence type="ECO:0000256" key="1">
    <source>
        <dbReference type="ARBA" id="ARBA00008383"/>
    </source>
</evidence>
<gene>
    <name evidence="3" type="ORF">PVAND_004444</name>
</gene>
<dbReference type="SUPFAM" id="SSF89796">
    <property type="entry name" value="CoA-transferase family III (CaiB/BaiF)"/>
    <property type="match status" value="1"/>
</dbReference>
<dbReference type="AlphaFoldDB" id="A0A9J6BY47"/>
<dbReference type="InterPro" id="IPR044855">
    <property type="entry name" value="CoA-Trfase_III_dom3_sf"/>
</dbReference>
<evidence type="ECO:0000313" key="4">
    <source>
        <dbReference type="Proteomes" id="UP001107558"/>
    </source>
</evidence>
<dbReference type="PANTHER" id="PTHR48207">
    <property type="entry name" value="SUCCINATE--HYDROXYMETHYLGLUTARATE COA-TRANSFERASE"/>
    <property type="match status" value="1"/>
</dbReference>
<reference evidence="3" key="1">
    <citation type="submission" date="2021-03" db="EMBL/GenBank/DDBJ databases">
        <title>Chromosome level genome of the anhydrobiotic midge Polypedilum vanderplanki.</title>
        <authorList>
            <person name="Yoshida Y."/>
            <person name="Kikawada T."/>
            <person name="Gusev O."/>
        </authorList>
    </citation>
    <scope>NUCLEOTIDE SEQUENCE</scope>
    <source>
        <strain evidence="3">NIAS01</strain>
        <tissue evidence="3">Whole body or cell culture</tissue>
    </source>
</reference>
<evidence type="ECO:0000313" key="3">
    <source>
        <dbReference type="EMBL" id="KAG5674475.1"/>
    </source>
</evidence>
<dbReference type="GO" id="GO:0005739">
    <property type="term" value="C:mitochondrion"/>
    <property type="evidence" value="ECO:0007669"/>
    <property type="project" value="TreeGrafter"/>
</dbReference>
<accession>A0A9J6BY47</accession>
<dbReference type="PANTHER" id="PTHR48207:SF3">
    <property type="entry name" value="SUCCINATE--HYDROXYMETHYLGLUTARATE COA-TRANSFERASE"/>
    <property type="match status" value="1"/>
</dbReference>
<dbReference type="Proteomes" id="UP001107558">
    <property type="component" value="Chromosome 2"/>
</dbReference>
<dbReference type="Pfam" id="PF02515">
    <property type="entry name" value="CoA_transf_3"/>
    <property type="match status" value="1"/>
</dbReference>
<keyword evidence="4" id="KW-1185">Reference proteome</keyword>
<dbReference type="InterPro" id="IPR050483">
    <property type="entry name" value="CoA-transferase_III_domain"/>
</dbReference>
<comment type="caution">
    <text evidence="3">The sequence shown here is derived from an EMBL/GenBank/DDBJ whole genome shotgun (WGS) entry which is preliminary data.</text>
</comment>
<comment type="similarity">
    <text evidence="1">Belongs to the CoA-transferase III family.</text>
</comment>
<organism evidence="3 4">
    <name type="scientific">Polypedilum vanderplanki</name>
    <name type="common">Sleeping chironomid midge</name>
    <dbReference type="NCBI Taxonomy" id="319348"/>
    <lineage>
        <taxon>Eukaryota</taxon>
        <taxon>Metazoa</taxon>
        <taxon>Ecdysozoa</taxon>
        <taxon>Arthropoda</taxon>
        <taxon>Hexapoda</taxon>
        <taxon>Insecta</taxon>
        <taxon>Pterygota</taxon>
        <taxon>Neoptera</taxon>
        <taxon>Endopterygota</taxon>
        <taxon>Diptera</taxon>
        <taxon>Nematocera</taxon>
        <taxon>Chironomoidea</taxon>
        <taxon>Chironomidae</taxon>
        <taxon>Chironominae</taxon>
        <taxon>Polypedilum</taxon>
        <taxon>Polypedilum</taxon>
    </lineage>
</organism>
<keyword evidence="2" id="KW-0808">Transferase</keyword>